<keyword evidence="3" id="KW-1185">Reference proteome</keyword>
<keyword evidence="1" id="KW-1133">Transmembrane helix</keyword>
<reference evidence="2 3" key="1">
    <citation type="submission" date="2021-01" db="EMBL/GenBank/DDBJ databases">
        <title>Genome Sequence and Methylation Pattern of Haloterrigena salifodinae BOL5-1, An Extremely Halophilic Archaeon from a Bolivian Salt Mine.</title>
        <authorList>
            <person name="DasSarma P."/>
            <person name="Anton B.P."/>
            <person name="DasSarma S.L."/>
            <person name="von Ehrenheim H.A.L."/>
            <person name="Martinez F.L."/>
            <person name="Guzman D."/>
            <person name="Roberts R.J."/>
            <person name="DasSarma S."/>
        </authorList>
    </citation>
    <scope>NUCLEOTIDE SEQUENCE [LARGE SCALE GENOMIC DNA]</scope>
    <source>
        <strain evidence="2 3">BOL5-1</strain>
    </source>
</reference>
<sequence>MNSRARSGDSLFRTRPTLWFPLAVTVPALGYVASRLLISGESPASAAPLGIVFGVVFAAVAALAKHVLE</sequence>
<evidence type="ECO:0000313" key="3">
    <source>
        <dbReference type="Proteomes" id="UP000637819"/>
    </source>
</evidence>
<feature type="transmembrane region" description="Helical" evidence="1">
    <location>
        <begin position="20"/>
        <end position="38"/>
    </location>
</feature>
<keyword evidence="1" id="KW-0812">Transmembrane</keyword>
<proteinExistence type="predicted"/>
<dbReference type="OrthoDB" id="187916at2157"/>
<evidence type="ECO:0000313" key="2">
    <source>
        <dbReference type="EMBL" id="QRV17010.1"/>
    </source>
</evidence>
<feature type="transmembrane region" description="Helical" evidence="1">
    <location>
        <begin position="44"/>
        <end position="64"/>
    </location>
</feature>
<gene>
    <name evidence="2" type="ORF">JMJ58_09145</name>
</gene>
<dbReference type="AlphaFoldDB" id="A0A8T8E6C4"/>
<dbReference type="GeneID" id="62875287"/>
<dbReference type="KEGG" id="hsal:JMJ58_09145"/>
<dbReference type="EMBL" id="CP069188">
    <property type="protein sequence ID" value="QRV17010.1"/>
    <property type="molecule type" value="Genomic_DNA"/>
</dbReference>
<accession>A0A8T8E6C4</accession>
<dbReference type="Proteomes" id="UP000637819">
    <property type="component" value="Chromosome"/>
</dbReference>
<protein>
    <submittedName>
        <fullName evidence="2">Uncharacterized protein</fullName>
    </submittedName>
</protein>
<organism evidence="2 3">
    <name type="scientific">Haloterrigena salifodinae</name>
    <dbReference type="NCBI Taxonomy" id="2675099"/>
    <lineage>
        <taxon>Archaea</taxon>
        <taxon>Methanobacteriati</taxon>
        <taxon>Methanobacteriota</taxon>
        <taxon>Stenosarchaea group</taxon>
        <taxon>Halobacteria</taxon>
        <taxon>Halobacteriales</taxon>
        <taxon>Natrialbaceae</taxon>
        <taxon>Haloterrigena</taxon>
    </lineage>
</organism>
<name>A0A8T8E6C4_9EURY</name>
<evidence type="ECO:0000256" key="1">
    <source>
        <dbReference type="SAM" id="Phobius"/>
    </source>
</evidence>
<keyword evidence="1" id="KW-0472">Membrane</keyword>
<dbReference type="RefSeq" id="WP_204749128.1">
    <property type="nucleotide sequence ID" value="NZ_CP069188.1"/>
</dbReference>